<comment type="subcellular location">
    <subcellularLocation>
        <location evidence="1">Endomembrane system</location>
    </subcellularLocation>
</comment>
<feature type="compositionally biased region" description="Polar residues" evidence="5">
    <location>
        <begin position="1319"/>
        <end position="1346"/>
    </location>
</feature>
<evidence type="ECO:0000313" key="6">
    <source>
        <dbReference type="Ensembl" id="ENSECRP00000024895.1"/>
    </source>
</evidence>
<feature type="compositionally biased region" description="Basic and acidic residues" evidence="5">
    <location>
        <begin position="26"/>
        <end position="40"/>
    </location>
</feature>
<evidence type="ECO:0000256" key="3">
    <source>
        <dbReference type="ARBA" id="ARBA00022737"/>
    </source>
</evidence>
<feature type="region of interest" description="Disordered" evidence="5">
    <location>
        <begin position="441"/>
        <end position="558"/>
    </location>
</feature>
<feature type="compositionally biased region" description="Polar residues" evidence="5">
    <location>
        <begin position="445"/>
        <end position="460"/>
    </location>
</feature>
<feature type="region of interest" description="Disordered" evidence="5">
    <location>
        <begin position="1452"/>
        <end position="1478"/>
    </location>
</feature>
<reference evidence="6" key="2">
    <citation type="submission" date="2025-08" db="UniProtKB">
        <authorList>
            <consortium name="Ensembl"/>
        </authorList>
    </citation>
    <scope>IDENTIFICATION</scope>
</reference>
<feature type="compositionally biased region" description="Basic and acidic residues" evidence="5">
    <location>
        <begin position="542"/>
        <end position="558"/>
    </location>
</feature>
<sequence>MSIAVSPMATDATSPMITSVTPTVEPRGEETEKKCDPGQRYEKLPPLHTVADWKVVLHLPEIETWLRLTTERVRDLTYSVQQDAEHKHVDVHLVQLKDIYEDISDHVEQIHALLETEFSLKLLSYSVNIIVDIHTVQLLWHQLRVSVLVLKERVLQGLQDSNGNYTRQTDILQAFSEDKNEARLDSLTEVDDSGQLTIKCSQDYFSLDCGITAYELSDYSPSEDLPTEVDAMTSSQVNPKSHKVCCYPDFPEITESMGLLTVTAECLSPERENVTQRDVSLPNFSKTQVATNENQSISVSPPDVGQNTGLVDSASITYSGSPHHSNQSMKSRHQSCCESLLSKRTSRDCFNDNEVSPTRPSQPKKAMYFKGMSRDDIESILNKIQPSSLLCRAEVSRSSPSLLDPPDRSNFWLELKSVYPSNPPSAISQSYECLNKIEEQKDMQPLSNNGRGPVTQINSLERNRKSELTEEKKVIDVPQHDNSPRISSHGQETLSGREEKARATLPKTSAQSKDNDIPSGKESTAPFCRTESQHLPVSTLPAKDKDSASPENIESRRNRDMWYGSDEYLSLPSQLKKTELLALKLENLAKVVPQNPREEIFQDIDDWELSEVNSDCETYPLFQPSRRHGRELTTGMISPTSSSDIAPSLDESLESGTLSDLLSEEELLHLPEKCTKQRGEWSVPTPRNADDPNLSKSALIQQLLEDIRHQDNYEAIWEKMEAFVNKLDEFICWLHEALEMTDNWTPPRAETDSLKLYLETHLSFKLNVDSHAALKDAVLEEGCQLLEFIVSHKSGLKDMLQMILSQWKELQKQIKRQHSWILRALEIIKAEILASDVSQEEEDGAGSPKGEEQKCHLDAQRDVVEQMSLKLYSHQFSSSIQRKKEFAEMSKANTTGSKSMLDFELDYQELWDWLTDMESIMMDSHDLMMSEEQQQHLYKGSFAEMVIWRPKKMQLLSRVEAVQRSGAALPDDVETKVAALTSKWDLLEKTLAERTQSPTGGPAAVAQRDLLSPETGSLVTQLQGRIKELKGWLRDTELFIFNSCHRHEKDTSQQGHKQLQYLKSLCSEIKQRRRGVTSVLRLCQRLLEEQDTCILDSERQSLQLIVVNLERRWEAIVMQAIQWQNRLQKSLGEEQVPVNIVEPALLDLNSTTEDSWEWDETDISNNLISIDMESCDFEGAPSRTPESVAHDVCVDRYEHTAGASLCLPPTHPQIYQVYSLHGVELYGGPRTLGPKTPAGDSNVKQPNLLKKSLSKDSSFSSTESLPDLLGGIITIKEGKYVYCGDETRRSESESGIVSEGDTETTANSEICSLKLAEEQQGSGSTGSRGADPNQTDVSRSNDSSYCETRDSTGLVYGLAQPCKNDEDVHQEQQISGDSQSETEQITCRCDARPVEGDIGFQGVQSAKAQDGTSSDSKSSRVLAVLSRGSSLDSLSIAGDLFTSSREALHRSTSLESWLASGRSTEEMSRQQSRAELGLSSDSLGELSKRTLDLLKRLENVQNPLSQKMKRSISDITLQSSSQKAAPASQLVLDVTSSINEDSAASLTELSSSEDFSLCSEDIAVQRNRIVDCNASFRKQVHHIAIPDEADVSISMIVNVSCTSACTDDDEDDSDLLSSSTLTLTEEELGVQNDEDDDDDDNSSIATDDEYIESSFVSGLEYMKSELQNWIKPKTSPAREKLESALGDELQCSALCGEKARPVITAHERRFLSRSALKLLESSVKAKTEGVRQKEWGFGRKVLAEQTRPYRSQYVDDMENGNVEGRHLKGKDEEDELLKEEDEDEEEEETIFGNGGEALCSLADSAKGLAMGAGSSKRSLPSSLYKESYLENQLRGEIPCCSSISHLRSFLPLHNSKGYTKEMTDDDSSPDLCPANCEERRKGSSCCTHQSPPSEEDKGEDDDSVHNFVMEIIDMASEALNPKTHSDTEAGSPNPVAQIRDKVLEHSHRPIRLKKGDFYSYLSLSSHDSDCGEVNTYDEEKSSTPLPTALADGDQELLFEACEKDDHDGPKLDCHRPATGTSGEKPNAAAPLLKGSEARSQLEDHNEASYLNPFPCETLIDTAECFADTKTLESNISPVMTKIRDSCSSTNPLKEEDGLYINPKINCPQMRKGDRDEKSPASPRMKQKHGRSGCRALQEAKSPRVQALTSDKHPKGDRRAAAAKGTNTCDYRAAPSTSQIPRVARLASGLPKRPVCNLAPSRPKAGP</sequence>
<feature type="region of interest" description="Disordered" evidence="5">
    <location>
        <begin position="1625"/>
        <end position="1647"/>
    </location>
</feature>
<feature type="region of interest" description="Disordered" evidence="5">
    <location>
        <begin position="2005"/>
        <end position="2029"/>
    </location>
</feature>
<feature type="region of interest" description="Disordered" evidence="5">
    <location>
        <begin position="1760"/>
        <end position="1785"/>
    </location>
</feature>
<evidence type="ECO:0000256" key="2">
    <source>
        <dbReference type="ARBA" id="ARBA00022553"/>
    </source>
</evidence>
<evidence type="ECO:0000256" key="4">
    <source>
        <dbReference type="ARBA" id="ARBA00023136"/>
    </source>
</evidence>
<protein>
    <submittedName>
        <fullName evidence="6">A-kinase anchoring protein 6</fullName>
    </submittedName>
</protein>
<dbReference type="GeneTree" id="ENSGT00810000125473"/>
<feature type="compositionally biased region" description="Basic and acidic residues" evidence="5">
    <location>
        <begin position="461"/>
        <end position="483"/>
    </location>
</feature>
<dbReference type="SUPFAM" id="SSF46966">
    <property type="entry name" value="Spectrin repeat"/>
    <property type="match status" value="3"/>
</dbReference>
<dbReference type="FunFam" id="1.20.58.60:FF:000117">
    <property type="entry name" value="A-kinase anchor protein 6"/>
    <property type="match status" value="1"/>
</dbReference>
<feature type="compositionally biased region" description="Polar residues" evidence="5">
    <location>
        <begin position="484"/>
        <end position="494"/>
    </location>
</feature>
<keyword evidence="4" id="KW-0472">Membrane</keyword>
<proteinExistence type="predicted"/>
<feature type="region of interest" description="Disordered" evidence="5">
    <location>
        <begin position="1366"/>
        <end position="1385"/>
    </location>
</feature>
<name>A0A8C4T098_ERPCA</name>
<dbReference type="PANTHER" id="PTHR14514">
    <property type="entry name" value="PKA ANCHORING PROTEIN"/>
    <property type="match status" value="1"/>
</dbReference>
<dbReference type="Proteomes" id="UP000694620">
    <property type="component" value="Chromosome 16"/>
</dbReference>
<feature type="compositionally biased region" description="Polar residues" evidence="5">
    <location>
        <begin position="11"/>
        <end position="22"/>
    </location>
</feature>
<feature type="compositionally biased region" description="Acidic residues" evidence="5">
    <location>
        <begin position="1772"/>
        <end position="1785"/>
    </location>
</feature>
<keyword evidence="7" id="KW-1185">Reference proteome</keyword>
<dbReference type="InterPro" id="IPR018159">
    <property type="entry name" value="Spectrin/alpha-actinin"/>
</dbReference>
<evidence type="ECO:0000313" key="7">
    <source>
        <dbReference type="Proteomes" id="UP000694620"/>
    </source>
</evidence>
<gene>
    <name evidence="6" type="primary">AKAP6</name>
    <name evidence="6" type="synonym">akap6</name>
</gene>
<keyword evidence="3" id="KW-0677">Repeat</keyword>
<feature type="compositionally biased region" description="Basic and acidic residues" evidence="5">
    <location>
        <begin position="2149"/>
        <end position="2159"/>
    </location>
</feature>
<evidence type="ECO:0000256" key="5">
    <source>
        <dbReference type="SAM" id="MobiDB-lite"/>
    </source>
</evidence>
<feature type="compositionally biased region" description="Basic and acidic residues" evidence="5">
    <location>
        <begin position="2005"/>
        <end position="2015"/>
    </location>
</feature>
<feature type="region of interest" description="Disordered" evidence="5">
    <location>
        <begin position="1"/>
        <end position="40"/>
    </location>
</feature>
<feature type="compositionally biased region" description="Polar residues" evidence="5">
    <location>
        <begin position="2164"/>
        <end position="2179"/>
    </location>
</feature>
<dbReference type="Gene3D" id="1.20.58.60">
    <property type="match status" value="3"/>
</dbReference>
<feature type="region of interest" description="Disordered" evidence="5">
    <location>
        <begin position="1287"/>
        <end position="1348"/>
    </location>
</feature>
<dbReference type="Ensembl" id="ENSECRT00000025434.1">
    <property type="protein sequence ID" value="ENSECRP00000024895.1"/>
    <property type="gene ID" value="ENSECRG00000016857.1"/>
</dbReference>
<organism evidence="6 7">
    <name type="scientific">Erpetoichthys calabaricus</name>
    <name type="common">Rope fish</name>
    <name type="synonym">Calamoichthys calabaricus</name>
    <dbReference type="NCBI Taxonomy" id="27687"/>
    <lineage>
        <taxon>Eukaryota</taxon>
        <taxon>Metazoa</taxon>
        <taxon>Chordata</taxon>
        <taxon>Craniata</taxon>
        <taxon>Vertebrata</taxon>
        <taxon>Euteleostomi</taxon>
        <taxon>Actinopterygii</taxon>
        <taxon>Polypteriformes</taxon>
        <taxon>Polypteridae</taxon>
        <taxon>Erpetoichthys</taxon>
    </lineage>
</organism>
<dbReference type="CDD" id="cd00176">
    <property type="entry name" value="SPEC"/>
    <property type="match status" value="1"/>
</dbReference>
<keyword evidence="2" id="KW-0597">Phosphoprotein</keyword>
<feature type="compositionally biased region" description="Polar residues" evidence="5">
    <location>
        <begin position="1371"/>
        <end position="1385"/>
    </location>
</feature>
<reference evidence="6" key="1">
    <citation type="submission" date="2021-06" db="EMBL/GenBank/DDBJ databases">
        <authorList>
            <consortium name="Wellcome Sanger Institute Data Sharing"/>
        </authorList>
    </citation>
    <scope>NUCLEOTIDE SEQUENCE [LARGE SCALE GENOMIC DNA]</scope>
</reference>
<accession>A0A8C4T098</accession>
<dbReference type="SMART" id="SM00150">
    <property type="entry name" value="SPEC"/>
    <property type="match status" value="3"/>
</dbReference>
<reference evidence="6" key="3">
    <citation type="submission" date="2025-09" db="UniProtKB">
        <authorList>
            <consortium name="Ensembl"/>
        </authorList>
    </citation>
    <scope>IDENTIFICATION</scope>
</reference>
<feature type="region of interest" description="Disordered" evidence="5">
    <location>
        <begin position="1880"/>
        <end position="1901"/>
    </location>
</feature>
<evidence type="ECO:0000256" key="1">
    <source>
        <dbReference type="ARBA" id="ARBA00004308"/>
    </source>
</evidence>
<feature type="region of interest" description="Disordered" evidence="5">
    <location>
        <begin position="2084"/>
        <end position="2179"/>
    </location>
</feature>
<dbReference type="PANTHER" id="PTHR14514:SF2">
    <property type="entry name" value="A-KINASE ANCHOR PROTEIN 6"/>
    <property type="match status" value="1"/>
</dbReference>